<name>A0A1I4NE42_ENTMU</name>
<gene>
    <name evidence="5" type="ORF">A5802_002690</name>
</gene>
<dbReference type="SMR" id="A0A1I4NE42"/>
<evidence type="ECO:0000256" key="3">
    <source>
        <dbReference type="ARBA" id="ARBA00022840"/>
    </source>
</evidence>
<evidence type="ECO:0000256" key="2">
    <source>
        <dbReference type="ARBA" id="ARBA00022741"/>
    </source>
</evidence>
<dbReference type="InterPro" id="IPR017871">
    <property type="entry name" value="ABC_transporter-like_CS"/>
</dbReference>
<dbReference type="NCBIfam" id="TIGR03608">
    <property type="entry name" value="L_ocin_972_ABC"/>
    <property type="match status" value="1"/>
</dbReference>
<dbReference type="SUPFAM" id="SSF52540">
    <property type="entry name" value="P-loop containing nucleoside triphosphate hydrolases"/>
    <property type="match status" value="1"/>
</dbReference>
<proteinExistence type="predicted"/>
<dbReference type="EMBL" id="NGMS01000002">
    <property type="protein sequence ID" value="OTP25537.1"/>
    <property type="molecule type" value="Genomic_DNA"/>
</dbReference>
<dbReference type="InterPro" id="IPR003593">
    <property type="entry name" value="AAA+_ATPase"/>
</dbReference>
<accession>A0A1I4NE42</accession>
<feature type="domain" description="ABC transporter" evidence="4">
    <location>
        <begin position="4"/>
        <end position="213"/>
    </location>
</feature>
<dbReference type="Proteomes" id="UP000195024">
    <property type="component" value="Unassembled WGS sequence"/>
</dbReference>
<evidence type="ECO:0000259" key="4">
    <source>
        <dbReference type="PROSITE" id="PS50893"/>
    </source>
</evidence>
<dbReference type="InterPro" id="IPR003439">
    <property type="entry name" value="ABC_transporter-like_ATP-bd"/>
</dbReference>
<comment type="caution">
    <text evidence="5">The sequence shown here is derived from an EMBL/GenBank/DDBJ whole genome shotgun (WGS) entry which is preliminary data.</text>
</comment>
<dbReference type="PROSITE" id="PS00211">
    <property type="entry name" value="ABC_TRANSPORTER_1"/>
    <property type="match status" value="1"/>
</dbReference>
<evidence type="ECO:0000313" key="5">
    <source>
        <dbReference type="EMBL" id="OTP25537.1"/>
    </source>
</evidence>
<protein>
    <recommendedName>
        <fullName evidence="4">ABC transporter domain-containing protein</fullName>
    </recommendedName>
</protein>
<evidence type="ECO:0000256" key="1">
    <source>
        <dbReference type="ARBA" id="ARBA00022448"/>
    </source>
</evidence>
<dbReference type="SMART" id="SM00382">
    <property type="entry name" value="AAA"/>
    <property type="match status" value="1"/>
</dbReference>
<dbReference type="InterPro" id="IPR050093">
    <property type="entry name" value="ABC_SmlMolc_Importer"/>
</dbReference>
<dbReference type="InterPro" id="IPR019895">
    <property type="entry name" value="L_ocin_972_ABC"/>
</dbReference>
<reference evidence="5 6" key="1">
    <citation type="submission" date="2017-05" db="EMBL/GenBank/DDBJ databases">
        <title>The Genome Sequence of Enterococcus mundtii 6B1_DIV0119.</title>
        <authorList>
            <consortium name="The Broad Institute Genomics Platform"/>
            <consortium name="The Broad Institute Genomic Center for Infectious Diseases"/>
            <person name="Earl A."/>
            <person name="Manson A."/>
            <person name="Schwartman J."/>
            <person name="Gilmore M."/>
            <person name="Abouelleil A."/>
            <person name="Cao P."/>
            <person name="Chapman S."/>
            <person name="Cusick C."/>
            <person name="Shea T."/>
            <person name="Young S."/>
            <person name="Neafsey D."/>
            <person name="Nusbaum C."/>
            <person name="Birren B."/>
        </authorList>
    </citation>
    <scope>NUCLEOTIDE SEQUENCE [LARGE SCALE GENOMIC DNA]</scope>
    <source>
        <strain evidence="5 6">6B1_DIV0119</strain>
    </source>
</reference>
<sequence length="213" mass="23753">MSIINIKNFNKSFGDKVVFEDFNLEINDGDMVAITGPSGCGKTTLLNTIGLIEPVEQGEYHIFQKAAPKINSKQANKMIRENISYLFQNFALVDNFTIKENLLMALRYVKQTKKEKEESIDNALRMVGLENYQKLKVFEISGGEQQRVAIARCLLKPSKVILADEPTGSLDTKNRDEILAILNQLNASGKTIIIVTHDNKVAESCHHTIGLGV</sequence>
<keyword evidence="3" id="KW-0067">ATP-binding</keyword>
<organism evidence="5 6">
    <name type="scientific">Enterococcus mundtii</name>
    <dbReference type="NCBI Taxonomy" id="53346"/>
    <lineage>
        <taxon>Bacteria</taxon>
        <taxon>Bacillati</taxon>
        <taxon>Bacillota</taxon>
        <taxon>Bacilli</taxon>
        <taxon>Lactobacillales</taxon>
        <taxon>Enterococcaceae</taxon>
        <taxon>Enterococcus</taxon>
    </lineage>
</organism>
<dbReference type="GO" id="GO:0016887">
    <property type="term" value="F:ATP hydrolysis activity"/>
    <property type="evidence" value="ECO:0007669"/>
    <property type="project" value="InterPro"/>
</dbReference>
<dbReference type="Gene3D" id="3.40.50.300">
    <property type="entry name" value="P-loop containing nucleotide triphosphate hydrolases"/>
    <property type="match status" value="1"/>
</dbReference>
<dbReference type="PANTHER" id="PTHR42781">
    <property type="entry name" value="SPERMIDINE/PUTRESCINE IMPORT ATP-BINDING PROTEIN POTA"/>
    <property type="match status" value="1"/>
</dbReference>
<evidence type="ECO:0000313" key="6">
    <source>
        <dbReference type="Proteomes" id="UP000195024"/>
    </source>
</evidence>
<keyword evidence="2" id="KW-0547">Nucleotide-binding</keyword>
<dbReference type="GO" id="GO:0005524">
    <property type="term" value="F:ATP binding"/>
    <property type="evidence" value="ECO:0007669"/>
    <property type="project" value="UniProtKB-KW"/>
</dbReference>
<dbReference type="PROSITE" id="PS50893">
    <property type="entry name" value="ABC_TRANSPORTER_2"/>
    <property type="match status" value="1"/>
</dbReference>
<dbReference type="PANTHER" id="PTHR42781:SF9">
    <property type="entry name" value="AMINO ACID ABC TRANSPORTER, ATP-BINDING PROTEIN-RELATED"/>
    <property type="match status" value="1"/>
</dbReference>
<keyword evidence="1" id="KW-0813">Transport</keyword>
<dbReference type="AlphaFoldDB" id="A0A1I4NE42"/>
<dbReference type="InterPro" id="IPR027417">
    <property type="entry name" value="P-loop_NTPase"/>
</dbReference>
<dbReference type="Pfam" id="PF00005">
    <property type="entry name" value="ABC_tran"/>
    <property type="match status" value="1"/>
</dbReference>